<dbReference type="PANTHER" id="PTHR47396:SF1">
    <property type="entry name" value="ATP-DEPENDENT HELICASE IRC3-RELATED"/>
    <property type="match status" value="1"/>
</dbReference>
<evidence type="ECO:0000313" key="5">
    <source>
        <dbReference type="Proteomes" id="UP000004594"/>
    </source>
</evidence>
<dbReference type="RefSeq" id="WP_007555059.1">
    <property type="nucleotide sequence ID" value="NZ_AENT01000027.1"/>
</dbReference>
<keyword evidence="4" id="KW-0547">Nucleotide-binding</keyword>
<dbReference type="SMART" id="SM00487">
    <property type="entry name" value="DEXDc"/>
    <property type="match status" value="1"/>
</dbReference>
<keyword evidence="4" id="KW-0347">Helicase</keyword>
<keyword evidence="4" id="KW-0378">Hydrolase</keyword>
<dbReference type="SMART" id="SM00490">
    <property type="entry name" value="HELICc"/>
    <property type="match status" value="1"/>
</dbReference>
<name>E4LA65_9FIRM</name>
<dbReference type="EMBL" id="AENT01000027">
    <property type="protein sequence ID" value="EFR42305.1"/>
    <property type="molecule type" value="Genomic_DNA"/>
</dbReference>
<reference evidence="4 5" key="1">
    <citation type="submission" date="2010-11" db="EMBL/GenBank/DDBJ databases">
        <authorList>
            <person name="Durkin A.S."/>
            <person name="Madupu R."/>
            <person name="Torralba M."/>
            <person name="Gillis M."/>
            <person name="Methe B."/>
            <person name="Sutton G."/>
            <person name="Nelson K.E."/>
        </authorList>
    </citation>
    <scope>NUCLEOTIDE SEQUENCE [LARGE SCALE GENOMIC DNA]</scope>
    <source>
        <strain evidence="4 5">UPII 345-E</strain>
    </source>
</reference>
<comment type="caution">
    <text evidence="4">The sequence shown here is derived from an EMBL/GenBank/DDBJ whole genome shotgun (WGS) entry which is preliminary data.</text>
</comment>
<evidence type="ECO:0000259" key="3">
    <source>
        <dbReference type="PROSITE" id="PS51194"/>
    </source>
</evidence>
<organism evidence="4 5">
    <name type="scientific">Dialister micraerophilus UPII 345-E</name>
    <dbReference type="NCBI Taxonomy" id="910314"/>
    <lineage>
        <taxon>Bacteria</taxon>
        <taxon>Bacillati</taxon>
        <taxon>Bacillota</taxon>
        <taxon>Negativicutes</taxon>
        <taxon>Veillonellales</taxon>
        <taxon>Veillonellaceae</taxon>
        <taxon>Dialister</taxon>
    </lineage>
</organism>
<feature type="domain" description="Helicase C-terminal" evidence="3">
    <location>
        <begin position="213"/>
        <end position="386"/>
    </location>
</feature>
<dbReference type="InterPro" id="IPR050742">
    <property type="entry name" value="Helicase_Restrict-Modif_Enz"/>
</dbReference>
<evidence type="ECO:0000259" key="2">
    <source>
        <dbReference type="PROSITE" id="PS51192"/>
    </source>
</evidence>
<dbReference type="GO" id="GO:0005524">
    <property type="term" value="F:ATP binding"/>
    <property type="evidence" value="ECO:0007669"/>
    <property type="project" value="InterPro"/>
</dbReference>
<dbReference type="Pfam" id="PF00271">
    <property type="entry name" value="Helicase_C"/>
    <property type="match status" value="1"/>
</dbReference>
<keyword evidence="1" id="KW-0175">Coiled coil</keyword>
<dbReference type="InterPro" id="IPR001650">
    <property type="entry name" value="Helicase_C-like"/>
</dbReference>
<gene>
    <name evidence="4" type="ORF">HMPREF9220_0632</name>
</gene>
<dbReference type="GO" id="GO:0016787">
    <property type="term" value="F:hydrolase activity"/>
    <property type="evidence" value="ECO:0007669"/>
    <property type="project" value="InterPro"/>
</dbReference>
<dbReference type="AlphaFoldDB" id="E4LA65"/>
<sequence>MKLRPYQEKAVNAVLNEWESGRKRTLIVMATGLGKTITFANIAKKRIENGERVLVLAHREELLEQAKDKIFKVANIFCAKEKANETCLNSFLPITVGSVQTLQKKSRLERFPKDYFKTIIVDEAHHALADSYQRILSYFENANVLGVTATPERGNKQVLGQYFDSIAYEYTLPQAIKDGYLCKIKAQTIPLKIDLNAVTVSQGDYALNSLGTALDPYLEEIACEMKRACSDRKTVVFLPLVATSKKFTEILNKNGFKAVEVNGNSPDRKEKLKDFENGKYNVICNAMLLTEGWDCPSVDCIVMLRATKIRALYCQCIGRGTRPFKDKSDLLILDFLWHTQKFDLCRPASLICRNEKVFKKMTDKLADEPHSKNIEELYEEAIKDVNEERENALAEELKRLRNRKRKFVDPLQYALSINDEDLSEYKPTFGWEMKLPTKEQIETLSKFGIDGEAVESKGKASLIINRLIERKKLGMATPKQIRFLERKGFKNVGEWQFEIARKMINRISVNCWRVPRGITPSTYKPE</sequence>
<dbReference type="PANTHER" id="PTHR47396">
    <property type="entry name" value="TYPE I RESTRICTION ENZYME ECOKI R PROTEIN"/>
    <property type="match status" value="1"/>
</dbReference>
<dbReference type="CDD" id="cd18032">
    <property type="entry name" value="DEXHc_RE_I_III_res"/>
    <property type="match status" value="1"/>
</dbReference>
<feature type="domain" description="Helicase ATP-binding" evidence="2">
    <location>
        <begin position="16"/>
        <end position="169"/>
    </location>
</feature>
<feature type="coiled-coil region" evidence="1">
    <location>
        <begin position="371"/>
        <end position="403"/>
    </location>
</feature>
<dbReference type="SUPFAM" id="SSF52540">
    <property type="entry name" value="P-loop containing nucleoside triphosphate hydrolases"/>
    <property type="match status" value="1"/>
</dbReference>
<dbReference type="GO" id="GO:0005829">
    <property type="term" value="C:cytosol"/>
    <property type="evidence" value="ECO:0007669"/>
    <property type="project" value="TreeGrafter"/>
</dbReference>
<dbReference type="PROSITE" id="PS51194">
    <property type="entry name" value="HELICASE_CTER"/>
    <property type="match status" value="1"/>
</dbReference>
<dbReference type="eggNOG" id="COG1061">
    <property type="taxonomic scope" value="Bacteria"/>
</dbReference>
<dbReference type="PROSITE" id="PS51192">
    <property type="entry name" value="HELICASE_ATP_BIND_1"/>
    <property type="match status" value="1"/>
</dbReference>
<keyword evidence="4" id="KW-0067">ATP-binding</keyword>
<dbReference type="Pfam" id="PF04851">
    <property type="entry name" value="ResIII"/>
    <property type="match status" value="1"/>
</dbReference>
<proteinExistence type="predicted"/>
<protein>
    <submittedName>
        <fullName evidence="4">Helicase C-terminal domain protein</fullName>
    </submittedName>
</protein>
<dbReference type="InterPro" id="IPR027417">
    <property type="entry name" value="P-loop_NTPase"/>
</dbReference>
<dbReference type="GO" id="GO:0004386">
    <property type="term" value="F:helicase activity"/>
    <property type="evidence" value="ECO:0007669"/>
    <property type="project" value="UniProtKB-KW"/>
</dbReference>
<accession>E4LA65</accession>
<dbReference type="OrthoDB" id="9802848at2"/>
<dbReference type="Gene3D" id="3.40.50.300">
    <property type="entry name" value="P-loop containing nucleotide triphosphate hydrolases"/>
    <property type="match status" value="2"/>
</dbReference>
<evidence type="ECO:0000313" key="4">
    <source>
        <dbReference type="EMBL" id="EFR42305.1"/>
    </source>
</evidence>
<dbReference type="GO" id="GO:0003677">
    <property type="term" value="F:DNA binding"/>
    <property type="evidence" value="ECO:0007669"/>
    <property type="project" value="InterPro"/>
</dbReference>
<evidence type="ECO:0000256" key="1">
    <source>
        <dbReference type="SAM" id="Coils"/>
    </source>
</evidence>
<dbReference type="Proteomes" id="UP000004594">
    <property type="component" value="Unassembled WGS sequence"/>
</dbReference>
<dbReference type="InterPro" id="IPR006935">
    <property type="entry name" value="Helicase/UvrB_N"/>
</dbReference>
<dbReference type="InterPro" id="IPR014001">
    <property type="entry name" value="Helicase_ATP-bd"/>
</dbReference>